<dbReference type="GO" id="GO:0002183">
    <property type="term" value="P:cytoplasmic translational initiation"/>
    <property type="evidence" value="ECO:0007669"/>
    <property type="project" value="TreeGrafter"/>
</dbReference>
<evidence type="ECO:0000259" key="8">
    <source>
        <dbReference type="Pfam" id="PF25084"/>
    </source>
</evidence>
<comment type="caution">
    <text evidence="9">The sequence shown here is derived from an EMBL/GenBank/DDBJ whole genome shotgun (WGS) entry which is preliminary data.</text>
</comment>
<evidence type="ECO:0000256" key="3">
    <source>
        <dbReference type="ARBA" id="ARBA00022490"/>
    </source>
</evidence>
<name>M5BXJ2_THACB</name>
<dbReference type="CDD" id="cd04652">
    <property type="entry name" value="LbH_eIF2B_gamma_C"/>
    <property type="match status" value="1"/>
</dbReference>
<comment type="subcellular location">
    <subcellularLocation>
        <location evidence="1">Cytoplasm</location>
        <location evidence="1">Cytosol</location>
    </subcellularLocation>
</comment>
<dbReference type="Pfam" id="PF25084">
    <property type="entry name" value="LbH_EIF2B"/>
    <property type="match status" value="1"/>
</dbReference>
<evidence type="ECO:0000256" key="5">
    <source>
        <dbReference type="ARBA" id="ARBA00022917"/>
    </source>
</evidence>
<gene>
    <name evidence="9" type="primary">pco144592a</name>
    <name evidence="9" type="ORF">BN14_06418</name>
</gene>
<dbReference type="GO" id="GO:0005085">
    <property type="term" value="F:guanyl-nucleotide exchange factor activity"/>
    <property type="evidence" value="ECO:0007669"/>
    <property type="project" value="TreeGrafter"/>
</dbReference>
<dbReference type="PANTHER" id="PTHR45989:SF1">
    <property type="entry name" value="TRANSLATION INITIATION FACTOR EIF-2B SUBUNIT GAMMA"/>
    <property type="match status" value="1"/>
</dbReference>
<dbReference type="EMBL" id="CAOJ01009703">
    <property type="protein sequence ID" value="CCO32358.1"/>
    <property type="molecule type" value="Genomic_DNA"/>
</dbReference>
<keyword evidence="9" id="KW-0548">Nucleotidyltransferase</keyword>
<feature type="region of interest" description="Disordered" evidence="7">
    <location>
        <begin position="1"/>
        <end position="28"/>
    </location>
</feature>
<accession>M5BXJ2</accession>
<evidence type="ECO:0000313" key="10">
    <source>
        <dbReference type="Proteomes" id="UP000012065"/>
    </source>
</evidence>
<keyword evidence="9" id="KW-0808">Transferase</keyword>
<dbReference type="AlphaFoldDB" id="M5BXJ2"/>
<feature type="domain" description="EIF2B subunit epsilon/gamma LbH" evidence="8">
    <location>
        <begin position="90"/>
        <end position="169"/>
    </location>
</feature>
<evidence type="ECO:0000313" key="9">
    <source>
        <dbReference type="EMBL" id="CCO32358.1"/>
    </source>
</evidence>
<dbReference type="GO" id="GO:0005851">
    <property type="term" value="C:eukaryotic translation initiation factor 2B complex"/>
    <property type="evidence" value="ECO:0007669"/>
    <property type="project" value="TreeGrafter"/>
</dbReference>
<dbReference type="InterPro" id="IPR011004">
    <property type="entry name" value="Trimer_LpxA-like_sf"/>
</dbReference>
<organism evidence="9 10">
    <name type="scientific">Thanatephorus cucumeris (strain AG1-IB / isolate 7/3/14)</name>
    <name type="common">Lettuce bottom rot fungus</name>
    <name type="synonym">Rhizoctonia solani</name>
    <dbReference type="NCBI Taxonomy" id="1108050"/>
    <lineage>
        <taxon>Eukaryota</taxon>
        <taxon>Fungi</taxon>
        <taxon>Dikarya</taxon>
        <taxon>Basidiomycota</taxon>
        <taxon>Agaricomycotina</taxon>
        <taxon>Agaricomycetes</taxon>
        <taxon>Cantharellales</taxon>
        <taxon>Ceratobasidiaceae</taxon>
        <taxon>Rhizoctonia</taxon>
        <taxon>Rhizoctonia solani AG-1</taxon>
    </lineage>
</organism>
<keyword evidence="5" id="KW-0648">Protein biosynthesis</keyword>
<evidence type="ECO:0000256" key="1">
    <source>
        <dbReference type="ARBA" id="ARBA00004514"/>
    </source>
</evidence>
<keyword evidence="4 9" id="KW-0396">Initiation factor</keyword>
<proteinExistence type="inferred from homology"/>
<dbReference type="PANTHER" id="PTHR45989">
    <property type="entry name" value="TRANSLATION INITIATION FACTOR EIF-2B SUBUNIT GAMMA"/>
    <property type="match status" value="1"/>
</dbReference>
<dbReference type="GO" id="GO:0050518">
    <property type="term" value="F:2-C-methyl-D-erythritol 4-phosphate cytidylyltransferase activity"/>
    <property type="evidence" value="ECO:0007669"/>
    <property type="project" value="UniProtKB-EC"/>
</dbReference>
<dbReference type="GO" id="GO:0005829">
    <property type="term" value="C:cytosol"/>
    <property type="evidence" value="ECO:0007669"/>
    <property type="project" value="UniProtKB-SubCell"/>
</dbReference>
<dbReference type="GO" id="GO:0003743">
    <property type="term" value="F:translation initiation factor activity"/>
    <property type="evidence" value="ECO:0007669"/>
    <property type="project" value="UniProtKB-KW"/>
</dbReference>
<protein>
    <submittedName>
        <fullName evidence="9">Translation initiation factor eIF-2B gamma subunit</fullName>
        <ecNumber evidence="9">2.7.7.60</ecNumber>
    </submittedName>
</protein>
<feature type="compositionally biased region" description="Polar residues" evidence="7">
    <location>
        <begin position="16"/>
        <end position="26"/>
    </location>
</feature>
<evidence type="ECO:0000256" key="4">
    <source>
        <dbReference type="ARBA" id="ARBA00022540"/>
    </source>
</evidence>
<comment type="subunit">
    <text evidence="6">Component of the translation initiation factor 2B (eIF2B) complex which is a heterodecamer of two sets of five different subunits: alpha, beta, gamma, delta and epsilon. Subunits alpha, beta and delta comprise a regulatory subcomplex and subunits epsilon and gamma comprise a catalytic subcomplex. Within the complex, the hexameric regulatory complex resides at the center, with the two heterodimeric catalytic subcomplexes bound on opposite sides.</text>
</comment>
<evidence type="ECO:0000256" key="7">
    <source>
        <dbReference type="SAM" id="MobiDB-lite"/>
    </source>
</evidence>
<dbReference type="Gene3D" id="2.160.10.10">
    <property type="entry name" value="Hexapeptide repeat proteins"/>
    <property type="match status" value="1"/>
</dbReference>
<dbReference type="Proteomes" id="UP000012065">
    <property type="component" value="Unassembled WGS sequence"/>
</dbReference>
<evidence type="ECO:0000256" key="6">
    <source>
        <dbReference type="ARBA" id="ARBA00046432"/>
    </source>
</evidence>
<sequence>MLHATTHVQRDPLTGMITTSPTSSEIPQPYDEEFTQEVPKSTGSKPLRTAYVVHRAKDGFSGRGNTISGYMELNRQVLSQLASKANSTRNTKSSAVGDSVIPTSATVGERASIKRSVIGEHCRIGKNVKIQGSVVMDHVEIADGAKLDNCIVSRLCQIGERAVLKDCEIETAFRVPADANMKGEKLET</sequence>
<dbReference type="SUPFAM" id="SSF51161">
    <property type="entry name" value="Trimeric LpxA-like enzymes"/>
    <property type="match status" value="1"/>
</dbReference>
<dbReference type="InterPro" id="IPR056764">
    <property type="entry name" value="LbH_EIF2B3/5"/>
</dbReference>
<keyword evidence="3" id="KW-0963">Cytoplasm</keyword>
<dbReference type="InterPro" id="IPR051960">
    <property type="entry name" value="eIF2B_gamma"/>
</dbReference>
<evidence type="ECO:0000256" key="2">
    <source>
        <dbReference type="ARBA" id="ARBA00007878"/>
    </source>
</evidence>
<comment type="similarity">
    <text evidence="2">Belongs to the eIF-2B gamma/epsilon subunits family.</text>
</comment>
<reference evidence="9 10" key="1">
    <citation type="journal article" date="2013" name="J. Biotechnol.">
        <title>Establishment and interpretation of the genome sequence of the phytopathogenic fungus Rhizoctonia solani AG1-IB isolate 7/3/14.</title>
        <authorList>
            <person name="Wibberg D.W."/>
            <person name="Jelonek L.J."/>
            <person name="Rupp O.R."/>
            <person name="Hennig M.H."/>
            <person name="Eikmeyer F.E."/>
            <person name="Goesmann A.G."/>
            <person name="Hartmann A.H."/>
            <person name="Borriss R.B."/>
            <person name="Grosch R.G."/>
            <person name="Puehler A.P."/>
            <person name="Schlueter A.S."/>
        </authorList>
    </citation>
    <scope>NUCLEOTIDE SEQUENCE [LARGE SCALE GENOMIC DNA]</scope>
    <source>
        <strain evidence="10">AG1-IB / isolate 7/3/14</strain>
    </source>
</reference>
<dbReference type="EC" id="2.7.7.60" evidence="9"/>
<dbReference type="HOGENOM" id="CLU_1441984_0_0_1"/>